<reference evidence="3 4" key="1">
    <citation type="journal article" date="2016" name="Sci. Rep.">
        <title>Peltaster fructicola genome reveals evolution from an invasive phytopathogen to an ectophytic parasite.</title>
        <authorList>
            <person name="Xu C."/>
            <person name="Chen H."/>
            <person name="Gleason M.L."/>
            <person name="Xu J.R."/>
            <person name="Liu H."/>
            <person name="Zhang R."/>
            <person name="Sun G."/>
        </authorList>
    </citation>
    <scope>NUCLEOTIDE SEQUENCE [LARGE SCALE GENOMIC DNA]</scope>
    <source>
        <strain evidence="3 4">LNHT1506</strain>
    </source>
</reference>
<dbReference type="Pfam" id="PF25278">
    <property type="entry name" value="DUF7872"/>
    <property type="match status" value="1"/>
</dbReference>
<evidence type="ECO:0000313" key="3">
    <source>
        <dbReference type="EMBL" id="QIX02311.1"/>
    </source>
</evidence>
<name>A0A6H0Y5V2_9PEZI</name>
<evidence type="ECO:0000313" key="4">
    <source>
        <dbReference type="Proteomes" id="UP000503462"/>
    </source>
</evidence>
<dbReference type="EMBL" id="CP051143">
    <property type="protein sequence ID" value="QIX02311.1"/>
    <property type="molecule type" value="Genomic_DNA"/>
</dbReference>
<accession>A0A6H0Y5V2</accession>
<dbReference type="PANTHER" id="PTHR33339:SF1">
    <property type="entry name" value="LYSM DOMAIN-CONTAINING PROTEIN"/>
    <property type="match status" value="1"/>
</dbReference>
<feature type="domain" description="DUF7872" evidence="2">
    <location>
        <begin position="218"/>
        <end position="438"/>
    </location>
</feature>
<proteinExistence type="predicted"/>
<dbReference type="PANTHER" id="PTHR33339">
    <property type="entry name" value="LYSM DOMAIN-CONTAINING PROTEIN"/>
    <property type="match status" value="1"/>
</dbReference>
<dbReference type="OrthoDB" id="4343009at2759"/>
<dbReference type="AlphaFoldDB" id="A0A6H0Y5V2"/>
<evidence type="ECO:0000256" key="1">
    <source>
        <dbReference type="SAM" id="SignalP"/>
    </source>
</evidence>
<feature type="signal peptide" evidence="1">
    <location>
        <begin position="1"/>
        <end position="15"/>
    </location>
</feature>
<protein>
    <recommendedName>
        <fullName evidence="2">DUF7872 domain-containing protein</fullName>
    </recommendedName>
</protein>
<keyword evidence="1" id="KW-0732">Signal</keyword>
<gene>
    <name evidence="3" type="ORF">AMS68_007828</name>
</gene>
<dbReference type="InterPro" id="IPR057194">
    <property type="entry name" value="DUF7872"/>
</dbReference>
<keyword evidence="4" id="KW-1185">Reference proteome</keyword>
<evidence type="ECO:0000259" key="2">
    <source>
        <dbReference type="Pfam" id="PF25278"/>
    </source>
</evidence>
<sequence>MRSLFVVAIAATATALPRLQTRATDFCKNQDFTIDAWKDNDMDNFVRIEGIDKIYPTLTNTTLMDAWSAKLPGWTPTKWHCNGDSTSDDCSASALLQFCSGNPKWTFVLASLGTYIQYMLYVQRSVNSMIATVSMEYPKFPATFYPDSVLKPPKGDTANGAAIAGNVLSFMSAIMSVIPGVGAVKSVTGVVKSTITVVNAGLAASSDAISKDEGKLDLQFASFAEISDGLATIKKAMDNAVKQKIDTVVANIPKAQSDINWVWENLQGGPFAGQIKPKSQIENDKTLHATMAAPGINTLWNYAGVVIAKCNKKDFEKLGYSDLDVCSGDTLFKKGTKYCDKDGSMFVLQKLPKDKWDIQNQGTYDVPGINDLDKYGLSPEIVMKSAWRNQKLYGIGGAGPSPNQLIDTIKGSTTTDIPRENLAFFNTPVCDFASIPVDASQKLFAKGACDKGDKQTKDVCYFYTMMLHCKDIPDFNKGNVKWPFNG</sequence>
<dbReference type="Proteomes" id="UP000503462">
    <property type="component" value="Chromosome 5"/>
</dbReference>
<feature type="chain" id="PRO_5026169621" description="DUF7872 domain-containing protein" evidence="1">
    <location>
        <begin position="16"/>
        <end position="486"/>
    </location>
</feature>
<organism evidence="3 4">
    <name type="scientific">Peltaster fructicola</name>
    <dbReference type="NCBI Taxonomy" id="286661"/>
    <lineage>
        <taxon>Eukaryota</taxon>
        <taxon>Fungi</taxon>
        <taxon>Dikarya</taxon>
        <taxon>Ascomycota</taxon>
        <taxon>Pezizomycotina</taxon>
        <taxon>Dothideomycetes</taxon>
        <taxon>Dothideomycetes incertae sedis</taxon>
        <taxon>Peltaster</taxon>
    </lineage>
</organism>